<proteinExistence type="inferred from homology"/>
<evidence type="ECO:0000256" key="1">
    <source>
        <dbReference type="ARBA" id="ARBA00022679"/>
    </source>
</evidence>
<dbReference type="PANTHER" id="PTHR48050:SF13">
    <property type="entry name" value="STEROL 3-BETA-GLUCOSYLTRANSFERASE UGT80A2"/>
    <property type="match status" value="1"/>
</dbReference>
<evidence type="ECO:0000313" key="4">
    <source>
        <dbReference type="Proteomes" id="UP001319882"/>
    </source>
</evidence>
<dbReference type="SUPFAM" id="SSF53756">
    <property type="entry name" value="UDP-Glycosyltransferase/glycogen phosphorylase"/>
    <property type="match status" value="1"/>
</dbReference>
<dbReference type="Proteomes" id="UP001319882">
    <property type="component" value="Unassembled WGS sequence"/>
</dbReference>
<evidence type="ECO:0000256" key="2">
    <source>
        <dbReference type="RuleBase" id="RU003718"/>
    </source>
</evidence>
<dbReference type="PANTHER" id="PTHR48050">
    <property type="entry name" value="STEROL 3-BETA-GLUCOSYLTRANSFERASE"/>
    <property type="match status" value="1"/>
</dbReference>
<reference evidence="3 4" key="1">
    <citation type="journal article" date="2021" name="Sci. Rep.">
        <title>Genome analysis of a halophilic bacterium Halomonas malpeensis YU-PRIM-29(T) reveals its exopolysaccharide and pigment producing capabilities.</title>
        <authorList>
            <person name="Athmika"/>
            <person name="Ghate S.D."/>
            <person name="Arun A.B."/>
            <person name="Rao S.S."/>
            <person name="Kumar S.T.A."/>
            <person name="Kandiyil M.K."/>
            <person name="Saptami K."/>
            <person name="Rekha P.D."/>
        </authorList>
    </citation>
    <scope>NUCLEOTIDE SEQUENCE [LARGE SCALE GENOMIC DNA]</scope>
    <source>
        <strain evidence="4">prim 29</strain>
    </source>
</reference>
<dbReference type="RefSeq" id="WP_227388668.1">
    <property type="nucleotide sequence ID" value="NZ_JBHSCJ010000003.1"/>
</dbReference>
<comment type="caution">
    <text evidence="3">The sequence shown here is derived from an EMBL/GenBank/DDBJ whole genome shotgun (WGS) entry which is preliminary data.</text>
</comment>
<dbReference type="CDD" id="cd03784">
    <property type="entry name" value="GT1_Gtf-like"/>
    <property type="match status" value="1"/>
</dbReference>
<dbReference type="PROSITE" id="PS00375">
    <property type="entry name" value="UDPGT"/>
    <property type="match status" value="1"/>
</dbReference>
<accession>A0ABS8DP62</accession>
<dbReference type="InterPro" id="IPR002213">
    <property type="entry name" value="UDP_glucos_trans"/>
</dbReference>
<dbReference type="EMBL" id="WHVL01000001">
    <property type="protein sequence ID" value="MCB8888069.1"/>
    <property type="molecule type" value="Genomic_DNA"/>
</dbReference>
<keyword evidence="2" id="KW-0328">Glycosyltransferase</keyword>
<sequence length="429" mass="46350">MSHFAVVAPALYSHAKALEALAVCLVARGHRVTFVHQVDAKALIQEPSIGFFAVGHATHPQGRQARTLSRLASPSGLGLFAMIRDLAETTDMLCRELPAAFQTLSIDGVIADQMEPAGALVAEGLNLPFVSVACALPVNREPHLPLPVMPFRYAESERAQGMYATSERIYDRLMGRHVQVVERHARAFGLTPRRALHECLSTLAQISQTPLAFDFPREALPDTFHAVGPLRLPNAGASHRRLAELPLPERFVFASLGTLQGHRFHLFEKIARACRRQGKALLIAHCGKLSEAQEAALVRAGATAAVDFVDQREALARAQAVITHGGLNTVVDAIDTATPMLVVPLAFDQPGVAARVLHHGLGERAFAFSRSATLARKLARLEAPDYGERLTALQAPLRLAGGAKRAAVIVEQALTTHRPVITESPHETP</sequence>
<keyword evidence="1 2" id="KW-0808">Transferase</keyword>
<dbReference type="InterPro" id="IPR035595">
    <property type="entry name" value="UDP_glycos_trans_CS"/>
</dbReference>
<comment type="similarity">
    <text evidence="2">Belongs to the UDP-glycosyltransferase family.</text>
</comment>
<dbReference type="Pfam" id="PF00201">
    <property type="entry name" value="UDPGT"/>
    <property type="match status" value="1"/>
</dbReference>
<keyword evidence="4" id="KW-1185">Reference proteome</keyword>
<organism evidence="3 4">
    <name type="scientific">Vreelandella malpeensis</name>
    <dbReference type="NCBI Taxonomy" id="1172368"/>
    <lineage>
        <taxon>Bacteria</taxon>
        <taxon>Pseudomonadati</taxon>
        <taxon>Pseudomonadota</taxon>
        <taxon>Gammaproteobacteria</taxon>
        <taxon>Oceanospirillales</taxon>
        <taxon>Halomonadaceae</taxon>
        <taxon>Vreelandella</taxon>
    </lineage>
</organism>
<dbReference type="Gene3D" id="3.40.50.2000">
    <property type="entry name" value="Glycogen Phosphorylase B"/>
    <property type="match status" value="2"/>
</dbReference>
<protein>
    <submittedName>
        <fullName evidence="3">Glycosyltransferase family 1 protein</fullName>
    </submittedName>
</protein>
<evidence type="ECO:0000313" key="3">
    <source>
        <dbReference type="EMBL" id="MCB8888069.1"/>
    </source>
</evidence>
<gene>
    <name evidence="3" type="ORF">GEV37_02885</name>
</gene>
<name>A0ABS8DP62_9GAMM</name>
<dbReference type="InterPro" id="IPR050426">
    <property type="entry name" value="Glycosyltransferase_28"/>
</dbReference>